<dbReference type="PANTHER" id="PTHR22930">
    <property type="match status" value="1"/>
</dbReference>
<reference evidence="10" key="1">
    <citation type="journal article" date="2017" name="Parasit. Vectors">
        <title>Sialotranscriptomics of Rhipicephalus zambeziensis reveals intricate expression profiles of secretory proteins and suggests tight temporal transcriptional regulation during blood-feeding.</title>
        <authorList>
            <person name="de Castro M.H."/>
            <person name="de Klerk D."/>
            <person name="Pienaar R."/>
            <person name="Rees D.J.G."/>
            <person name="Mans B.J."/>
        </authorList>
    </citation>
    <scope>NUCLEOTIDE SEQUENCE</scope>
    <source>
        <tissue evidence="10">Salivary glands</tissue>
    </source>
</reference>
<keyword evidence="6" id="KW-0378">Hydrolase</keyword>
<dbReference type="GO" id="GO:0005634">
    <property type="term" value="C:nucleus"/>
    <property type="evidence" value="ECO:0007669"/>
    <property type="project" value="UniProtKB-SubCell"/>
</dbReference>
<dbReference type="Pfam" id="PF13359">
    <property type="entry name" value="DDE_Tnp_4"/>
    <property type="match status" value="1"/>
</dbReference>
<dbReference type="AlphaFoldDB" id="A0A224YXX7"/>
<dbReference type="GO" id="GO:0046872">
    <property type="term" value="F:metal ion binding"/>
    <property type="evidence" value="ECO:0007669"/>
    <property type="project" value="UniProtKB-KW"/>
</dbReference>
<accession>A0A224YXX7</accession>
<evidence type="ECO:0000256" key="2">
    <source>
        <dbReference type="ARBA" id="ARBA00004123"/>
    </source>
</evidence>
<name>A0A224YXX7_9ACAR</name>
<keyword evidence="4" id="KW-0540">Nuclease</keyword>
<evidence type="ECO:0000256" key="7">
    <source>
        <dbReference type="ARBA" id="ARBA00023242"/>
    </source>
</evidence>
<evidence type="ECO:0000259" key="9">
    <source>
        <dbReference type="Pfam" id="PF13359"/>
    </source>
</evidence>
<sequence>MPDEQFRRHFRLTKETVWWLCDEVADELKGSRPTALSVERQVLCALRFFATGSFQSSVGSEETVAVTQPAVSNCVRRVAQAIVNAGTRNKWVHFPRTPEEKAAVKEGFLRLGPLPGVIGCVDGSFVAIVAPRGEQKASFWCRKGYYALNVMFICDADMRILAVDPLRPGSDHDSHIWGTTWVRERIEEGRIDTTGEYLLGDSGYPLEPWLMVPVQGHPHRDSAEGKFNSTHASMRSIVERCIGLLKSRFRCLQRYRTLQYSPERSSNIVAACAVLHNLCIEQGDIDVDDFSDDSGDESSEHGSSINDDPQPRFRRGRASRLMYLRGQAVCNGIIRLFGTTRQQHLQYLRRVRRRLRRLQQRSRC</sequence>
<dbReference type="GO" id="GO:0004518">
    <property type="term" value="F:nuclease activity"/>
    <property type="evidence" value="ECO:0007669"/>
    <property type="project" value="UniProtKB-KW"/>
</dbReference>
<evidence type="ECO:0000313" key="10">
    <source>
        <dbReference type="EMBL" id="MAA21775.1"/>
    </source>
</evidence>
<protein>
    <submittedName>
        <fullName evidence="10">Pif ele1 orf1-h 1e-40-j 4</fullName>
    </submittedName>
</protein>
<keyword evidence="7" id="KW-0539">Nucleus</keyword>
<proteinExistence type="inferred from homology"/>
<evidence type="ECO:0000256" key="8">
    <source>
        <dbReference type="SAM" id="MobiDB-lite"/>
    </source>
</evidence>
<feature type="domain" description="DDE Tnp4" evidence="9">
    <location>
        <begin position="121"/>
        <end position="277"/>
    </location>
</feature>
<dbReference type="GO" id="GO:0016787">
    <property type="term" value="F:hydrolase activity"/>
    <property type="evidence" value="ECO:0007669"/>
    <property type="project" value="UniProtKB-KW"/>
</dbReference>
<organism evidence="10">
    <name type="scientific">Rhipicephalus zambeziensis</name>
    <dbReference type="NCBI Taxonomy" id="60191"/>
    <lineage>
        <taxon>Eukaryota</taxon>
        <taxon>Metazoa</taxon>
        <taxon>Ecdysozoa</taxon>
        <taxon>Arthropoda</taxon>
        <taxon>Chelicerata</taxon>
        <taxon>Arachnida</taxon>
        <taxon>Acari</taxon>
        <taxon>Parasitiformes</taxon>
        <taxon>Ixodida</taxon>
        <taxon>Ixodoidea</taxon>
        <taxon>Ixodidae</taxon>
        <taxon>Rhipicephalinae</taxon>
        <taxon>Rhipicephalus</taxon>
        <taxon>Rhipicephalus</taxon>
    </lineage>
</organism>
<evidence type="ECO:0000256" key="4">
    <source>
        <dbReference type="ARBA" id="ARBA00022722"/>
    </source>
</evidence>
<keyword evidence="5" id="KW-0479">Metal-binding</keyword>
<evidence type="ECO:0000256" key="3">
    <source>
        <dbReference type="ARBA" id="ARBA00006958"/>
    </source>
</evidence>
<dbReference type="InterPro" id="IPR027806">
    <property type="entry name" value="HARBI1_dom"/>
</dbReference>
<feature type="region of interest" description="Disordered" evidence="8">
    <location>
        <begin position="290"/>
        <end position="313"/>
    </location>
</feature>
<evidence type="ECO:0000256" key="6">
    <source>
        <dbReference type="ARBA" id="ARBA00022801"/>
    </source>
</evidence>
<comment type="cofactor">
    <cofactor evidence="1">
        <name>a divalent metal cation</name>
        <dbReference type="ChEBI" id="CHEBI:60240"/>
    </cofactor>
</comment>
<evidence type="ECO:0000256" key="5">
    <source>
        <dbReference type="ARBA" id="ARBA00022723"/>
    </source>
</evidence>
<comment type="similarity">
    <text evidence="3">Belongs to the HARBI1 family.</text>
</comment>
<evidence type="ECO:0000256" key="1">
    <source>
        <dbReference type="ARBA" id="ARBA00001968"/>
    </source>
</evidence>
<comment type="subcellular location">
    <subcellularLocation>
        <location evidence="2">Nucleus</location>
    </subcellularLocation>
</comment>
<dbReference type="EMBL" id="GFPF01010629">
    <property type="protein sequence ID" value="MAA21775.1"/>
    <property type="molecule type" value="Transcribed_RNA"/>
</dbReference>
<dbReference type="InterPro" id="IPR045249">
    <property type="entry name" value="HARBI1-like"/>
</dbReference>
<dbReference type="PANTHER" id="PTHR22930:SF289">
    <property type="entry name" value="DDE TNP4 DOMAIN-CONTAINING PROTEIN-RELATED"/>
    <property type="match status" value="1"/>
</dbReference>